<dbReference type="EMBL" id="UINC01001042">
    <property type="protein sequence ID" value="SUZ68769.1"/>
    <property type="molecule type" value="Genomic_DNA"/>
</dbReference>
<dbReference type="Gene3D" id="3.40.109.10">
    <property type="entry name" value="NADH Oxidase"/>
    <property type="match status" value="1"/>
</dbReference>
<keyword evidence="1" id="KW-0285">Flavoprotein</keyword>
<dbReference type="AlphaFoldDB" id="A0A381PRV4"/>
<dbReference type="CDD" id="cd02144">
    <property type="entry name" value="iodotyrosine_dehalogenase"/>
    <property type="match status" value="1"/>
</dbReference>
<dbReference type="Pfam" id="PF00881">
    <property type="entry name" value="Nitroreductase"/>
    <property type="match status" value="1"/>
</dbReference>
<reference evidence="5" key="1">
    <citation type="submission" date="2018-05" db="EMBL/GenBank/DDBJ databases">
        <authorList>
            <person name="Lanie J.A."/>
            <person name="Ng W.-L."/>
            <person name="Kazmierczak K.M."/>
            <person name="Andrzejewski T.M."/>
            <person name="Davidsen T.M."/>
            <person name="Wayne K.J."/>
            <person name="Tettelin H."/>
            <person name="Glass J.I."/>
            <person name="Rusch D."/>
            <person name="Podicherti R."/>
            <person name="Tsui H.-C.T."/>
            <person name="Winkler M.E."/>
        </authorList>
    </citation>
    <scope>NUCLEOTIDE SEQUENCE</scope>
</reference>
<keyword evidence="3" id="KW-0560">Oxidoreductase</keyword>
<evidence type="ECO:0000256" key="1">
    <source>
        <dbReference type="ARBA" id="ARBA00022630"/>
    </source>
</evidence>
<feature type="non-terminal residue" evidence="5">
    <location>
        <position position="1"/>
    </location>
</feature>
<evidence type="ECO:0000256" key="3">
    <source>
        <dbReference type="ARBA" id="ARBA00023002"/>
    </source>
</evidence>
<dbReference type="PANTHER" id="PTHR23026">
    <property type="entry name" value="NADPH NITROREDUCTASE"/>
    <property type="match status" value="1"/>
</dbReference>
<dbReference type="InterPro" id="IPR000415">
    <property type="entry name" value="Nitroreductase-like"/>
</dbReference>
<gene>
    <name evidence="5" type="ORF">METZ01_LOCUS21623</name>
</gene>
<protein>
    <recommendedName>
        <fullName evidence="4">Nitroreductase domain-containing protein</fullName>
    </recommendedName>
</protein>
<evidence type="ECO:0000259" key="4">
    <source>
        <dbReference type="Pfam" id="PF00881"/>
    </source>
</evidence>
<sequence length="265" mass="29946">VVVWASPCDEDGEMASDRDHPSELRYEYPYPAPDLESRYPFVVLEPRRFPAHEMADRARAFHQVAEARRSVRVFSPEPVPRELIELAVLAASTAPSGANKQPWTFVAVRDPDLKARIREAAEAEERINYLENRMNAEWLEALAPLGTDHHKEFLEVAPWIVVLFEQRYEIRPDGTTRRNYYVKESVGIAAGLFIAALHEMGLATLPHTPSPMAFLRTVLGRPVNERPFVMFPVGHPMDGVKVPDLRRKPLEEVFVEADGNLDGAG</sequence>
<dbReference type="InterPro" id="IPR050627">
    <property type="entry name" value="Nitroreductase/BluB"/>
</dbReference>
<dbReference type="InterPro" id="IPR029479">
    <property type="entry name" value="Nitroreductase"/>
</dbReference>
<keyword evidence="2" id="KW-0288">FMN</keyword>
<evidence type="ECO:0000313" key="5">
    <source>
        <dbReference type="EMBL" id="SUZ68769.1"/>
    </source>
</evidence>
<dbReference type="PANTHER" id="PTHR23026:SF90">
    <property type="entry name" value="IODOTYROSINE DEIODINASE 1"/>
    <property type="match status" value="1"/>
</dbReference>
<feature type="domain" description="Nitroreductase" evidence="4">
    <location>
        <begin position="66"/>
        <end position="235"/>
    </location>
</feature>
<dbReference type="SUPFAM" id="SSF55469">
    <property type="entry name" value="FMN-dependent nitroreductase-like"/>
    <property type="match status" value="1"/>
</dbReference>
<dbReference type="GO" id="GO:0016491">
    <property type="term" value="F:oxidoreductase activity"/>
    <property type="evidence" value="ECO:0007669"/>
    <property type="project" value="UniProtKB-KW"/>
</dbReference>
<evidence type="ECO:0000256" key="2">
    <source>
        <dbReference type="ARBA" id="ARBA00022643"/>
    </source>
</evidence>
<name>A0A381PRV4_9ZZZZ</name>
<proteinExistence type="predicted"/>
<accession>A0A381PRV4</accession>
<organism evidence="5">
    <name type="scientific">marine metagenome</name>
    <dbReference type="NCBI Taxonomy" id="408172"/>
    <lineage>
        <taxon>unclassified sequences</taxon>
        <taxon>metagenomes</taxon>
        <taxon>ecological metagenomes</taxon>
    </lineage>
</organism>